<proteinExistence type="predicted"/>
<comment type="caution">
    <text evidence="9">The sequence shown here is derived from an EMBL/GenBank/DDBJ whole genome shotgun (WGS) entry which is preliminary data.</text>
</comment>
<dbReference type="InterPro" id="IPR002321">
    <property type="entry name" value="Cyt_c_II"/>
</dbReference>
<dbReference type="InterPro" id="IPR010980">
    <property type="entry name" value="Cyt_c/b562"/>
</dbReference>
<evidence type="ECO:0000256" key="1">
    <source>
        <dbReference type="ARBA" id="ARBA00022448"/>
    </source>
</evidence>
<keyword evidence="8" id="KW-0732">Signal</keyword>
<gene>
    <name evidence="9" type="ORF">HMPREF9098_1355</name>
</gene>
<evidence type="ECO:0000256" key="2">
    <source>
        <dbReference type="ARBA" id="ARBA00022617"/>
    </source>
</evidence>
<accession>F0EZL8</accession>
<reference evidence="9 10" key="1">
    <citation type="submission" date="2011-01" db="EMBL/GenBank/DDBJ databases">
        <authorList>
            <person name="Muzny D."/>
            <person name="Qin X."/>
            <person name="Deng J."/>
            <person name="Jiang H."/>
            <person name="Liu Y."/>
            <person name="Qu J."/>
            <person name="Song X.-Z."/>
            <person name="Zhang L."/>
            <person name="Thornton R."/>
            <person name="Coyle M."/>
            <person name="Francisco L."/>
            <person name="Jackson L."/>
            <person name="Javaid M."/>
            <person name="Korchina V."/>
            <person name="Kovar C."/>
            <person name="Mata R."/>
            <person name="Mathew T."/>
            <person name="Ngo R."/>
            <person name="Nguyen L."/>
            <person name="Nguyen N."/>
            <person name="Okwuonu G."/>
            <person name="Ongeri F."/>
            <person name="Pham C."/>
            <person name="Simmons D."/>
            <person name="Wilczek-Boney K."/>
            <person name="Hale W."/>
            <person name="Jakkamsetti A."/>
            <person name="Pham P."/>
            <person name="Ruth R."/>
            <person name="San Lucas F."/>
            <person name="Warren J."/>
            <person name="Zhang J."/>
            <person name="Zhao Z."/>
            <person name="Zhou C."/>
            <person name="Zhu D."/>
            <person name="Lee S."/>
            <person name="Bess C."/>
            <person name="Blankenburg K."/>
            <person name="Forbes L."/>
            <person name="Fu Q."/>
            <person name="Gubbala S."/>
            <person name="Hirani K."/>
            <person name="Jayaseelan J.C."/>
            <person name="Lara F."/>
            <person name="Munidasa M."/>
            <person name="Palculict T."/>
            <person name="Patil S."/>
            <person name="Pu L.-L."/>
            <person name="Saada N."/>
            <person name="Tang L."/>
            <person name="Weissenberger G."/>
            <person name="Zhu Y."/>
            <person name="Hemphill L."/>
            <person name="Shang Y."/>
            <person name="Youmans B."/>
            <person name="Ayvaz T."/>
            <person name="Ross M."/>
            <person name="Santibanez J."/>
            <person name="Aqrawi P."/>
            <person name="Gross S."/>
            <person name="Joshi V."/>
            <person name="Fowler G."/>
            <person name="Nazareth L."/>
            <person name="Reid J."/>
            <person name="Worley K."/>
            <person name="Petrosino J."/>
            <person name="Highlander S."/>
            <person name="Gibbs R."/>
        </authorList>
    </citation>
    <scope>NUCLEOTIDE SEQUENCE [LARGE SCALE GENOMIC DNA]</scope>
    <source>
        <strain evidence="9 10">ATCC 33394</strain>
    </source>
</reference>
<comment type="PTM">
    <text evidence="7">Binds 1 heme group per subunit.</text>
</comment>
<keyword evidence="5 6" id="KW-0408">Iron</keyword>
<dbReference type="GO" id="GO:0020037">
    <property type="term" value="F:heme binding"/>
    <property type="evidence" value="ECO:0007669"/>
    <property type="project" value="InterPro"/>
</dbReference>
<dbReference type="EMBL" id="AEWV01000021">
    <property type="protein sequence ID" value="EGC17339.1"/>
    <property type="molecule type" value="Genomic_DNA"/>
</dbReference>
<dbReference type="GO" id="GO:0009055">
    <property type="term" value="F:electron transfer activity"/>
    <property type="evidence" value="ECO:0007669"/>
    <property type="project" value="InterPro"/>
</dbReference>
<feature type="binding site" description="covalent" evidence="7">
    <location>
        <position position="144"/>
    </location>
    <ligand>
        <name>heme c</name>
        <dbReference type="ChEBI" id="CHEBI:61717"/>
    </ligand>
</feature>
<feature type="binding site" description="axial binding residue" evidence="6">
    <location>
        <position position="145"/>
    </location>
    <ligand>
        <name>heme c</name>
        <dbReference type="ChEBI" id="CHEBI:61717"/>
    </ligand>
    <ligandPart>
        <name>Fe</name>
        <dbReference type="ChEBI" id="CHEBI:18248"/>
    </ligandPart>
</feature>
<dbReference type="GO" id="GO:0005506">
    <property type="term" value="F:iron ion binding"/>
    <property type="evidence" value="ECO:0007669"/>
    <property type="project" value="InterPro"/>
</dbReference>
<dbReference type="Pfam" id="PF01322">
    <property type="entry name" value="Cytochrom_C_2"/>
    <property type="match status" value="1"/>
</dbReference>
<evidence type="ECO:0000256" key="7">
    <source>
        <dbReference type="PIRSR" id="PIRSR000027-2"/>
    </source>
</evidence>
<dbReference type="PROSITE" id="PS51009">
    <property type="entry name" value="CYTCII"/>
    <property type="match status" value="1"/>
</dbReference>
<protein>
    <submittedName>
        <fullName evidence="9">Cytochrome C</fullName>
    </submittedName>
</protein>
<evidence type="ECO:0000256" key="3">
    <source>
        <dbReference type="ARBA" id="ARBA00022723"/>
    </source>
</evidence>
<dbReference type="HOGENOM" id="CLU_106713_4_0_4"/>
<dbReference type="PIRSF" id="PIRSF000027">
    <property type="entry name" value="Cytc_c_prime"/>
    <property type="match status" value="1"/>
</dbReference>
<evidence type="ECO:0000256" key="5">
    <source>
        <dbReference type="ARBA" id="ARBA00023004"/>
    </source>
</evidence>
<sequence length="152" mass="16227">MKISVFCLTLAALALTACGGDAGGVGAPQGEISQNRTTAFKSFMPSFSSMGKVVKGDEPYVPDAFKATAAQFAQEARAPFEYFQNDPQGNGGALPVIWQKPAEFKAEQDKFLAAVDKLNAAAQSGRLDDIRAAYQTVGESCKACHQSFRRPK</sequence>
<keyword evidence="2 7" id="KW-0349">Heme</keyword>
<dbReference type="GO" id="GO:0042597">
    <property type="term" value="C:periplasmic space"/>
    <property type="evidence" value="ECO:0007669"/>
    <property type="project" value="InterPro"/>
</dbReference>
<dbReference type="AlphaFoldDB" id="F0EZL8"/>
<keyword evidence="1" id="KW-0813">Transport</keyword>
<keyword evidence="10" id="KW-1185">Reference proteome</keyword>
<organism evidence="9 10">
    <name type="scientific">Kingella denitrificans ATCC 33394</name>
    <dbReference type="NCBI Taxonomy" id="888741"/>
    <lineage>
        <taxon>Bacteria</taxon>
        <taxon>Pseudomonadati</taxon>
        <taxon>Pseudomonadota</taxon>
        <taxon>Betaproteobacteria</taxon>
        <taxon>Neisseriales</taxon>
        <taxon>Neisseriaceae</taxon>
        <taxon>Kingella</taxon>
    </lineage>
</organism>
<dbReference type="GO" id="GO:0022900">
    <property type="term" value="P:electron transport chain"/>
    <property type="evidence" value="ECO:0007669"/>
    <property type="project" value="InterPro"/>
</dbReference>
<name>F0EZL8_9NEIS</name>
<dbReference type="SUPFAM" id="SSF47175">
    <property type="entry name" value="Cytochromes"/>
    <property type="match status" value="1"/>
</dbReference>
<dbReference type="Gene3D" id="1.20.120.10">
    <property type="entry name" value="Cytochrome c/b562"/>
    <property type="match status" value="1"/>
</dbReference>
<evidence type="ECO:0000313" key="10">
    <source>
        <dbReference type="Proteomes" id="UP000004088"/>
    </source>
</evidence>
<dbReference type="PRINTS" id="PR00608">
    <property type="entry name" value="CYTCHROMECII"/>
</dbReference>
<evidence type="ECO:0000256" key="4">
    <source>
        <dbReference type="ARBA" id="ARBA00022982"/>
    </source>
</evidence>
<keyword evidence="3 6" id="KW-0479">Metal-binding</keyword>
<dbReference type="InterPro" id="IPR012127">
    <property type="entry name" value="Cyt_c_prime"/>
</dbReference>
<feature type="binding site" description="covalent" evidence="7">
    <location>
        <position position="141"/>
    </location>
    <ligand>
        <name>heme c</name>
        <dbReference type="ChEBI" id="CHEBI:61717"/>
    </ligand>
</feature>
<dbReference type="Proteomes" id="UP000004088">
    <property type="component" value="Unassembled WGS sequence"/>
</dbReference>
<feature type="signal peptide" evidence="8">
    <location>
        <begin position="1"/>
        <end position="22"/>
    </location>
</feature>
<evidence type="ECO:0000256" key="6">
    <source>
        <dbReference type="PIRSR" id="PIRSR000027-1"/>
    </source>
</evidence>
<evidence type="ECO:0000313" key="9">
    <source>
        <dbReference type="EMBL" id="EGC17339.1"/>
    </source>
</evidence>
<feature type="chain" id="PRO_5003247585" evidence="8">
    <location>
        <begin position="23"/>
        <end position="152"/>
    </location>
</feature>
<dbReference type="PROSITE" id="PS51257">
    <property type="entry name" value="PROKAR_LIPOPROTEIN"/>
    <property type="match status" value="1"/>
</dbReference>
<dbReference type="InterPro" id="IPR015984">
    <property type="entry name" value="Cyt_c_prime_subgr"/>
</dbReference>
<keyword evidence="4" id="KW-0249">Electron transport</keyword>
<dbReference type="STRING" id="888741.HMPREF9098_1355"/>
<evidence type="ECO:0000256" key="8">
    <source>
        <dbReference type="SAM" id="SignalP"/>
    </source>
</evidence>
<dbReference type="RefSeq" id="WP_003782941.1">
    <property type="nucleotide sequence ID" value="NZ_GL870929.1"/>
</dbReference>